<feature type="domain" description="Myosin motor" evidence="5">
    <location>
        <begin position="1"/>
        <end position="61"/>
    </location>
</feature>
<comment type="caution">
    <text evidence="4">Lacks conserved residue(s) required for the propagation of feature annotation.</text>
</comment>
<dbReference type="Pfam" id="PF00063">
    <property type="entry name" value="Myosin_head"/>
    <property type="match status" value="1"/>
</dbReference>
<keyword evidence="4" id="KW-0505">Motor protein</keyword>
<dbReference type="InterPro" id="IPR001609">
    <property type="entry name" value="Myosin_head_motor_dom-like"/>
</dbReference>
<evidence type="ECO:0000256" key="2">
    <source>
        <dbReference type="ARBA" id="ARBA00022840"/>
    </source>
</evidence>
<keyword evidence="1" id="KW-0547">Nucleotide-binding</keyword>
<proteinExistence type="inferred from homology"/>
<organism evidence="6 7">
    <name type="scientific">Sphaeroforma arctica JP610</name>
    <dbReference type="NCBI Taxonomy" id="667725"/>
    <lineage>
        <taxon>Eukaryota</taxon>
        <taxon>Ichthyosporea</taxon>
        <taxon>Ichthyophonida</taxon>
        <taxon>Sphaeroforma</taxon>
    </lineage>
</organism>
<dbReference type="GO" id="GO:0043327">
    <property type="term" value="P:chemotaxis to cAMP"/>
    <property type="evidence" value="ECO:0007669"/>
    <property type="project" value="TreeGrafter"/>
</dbReference>
<dbReference type="GO" id="GO:0006897">
    <property type="term" value="P:endocytosis"/>
    <property type="evidence" value="ECO:0007669"/>
    <property type="project" value="TreeGrafter"/>
</dbReference>
<dbReference type="PANTHER" id="PTHR13140">
    <property type="entry name" value="MYOSIN"/>
    <property type="match status" value="1"/>
</dbReference>
<reference evidence="6 7" key="1">
    <citation type="submission" date="2011-02" db="EMBL/GenBank/DDBJ databases">
        <title>The Genome Sequence of Sphaeroforma arctica JP610.</title>
        <authorList>
            <consortium name="The Broad Institute Genome Sequencing Platform"/>
            <person name="Russ C."/>
            <person name="Cuomo C."/>
            <person name="Young S.K."/>
            <person name="Zeng Q."/>
            <person name="Gargeya S."/>
            <person name="Alvarado L."/>
            <person name="Berlin A."/>
            <person name="Chapman S.B."/>
            <person name="Chen Z."/>
            <person name="Freedman E."/>
            <person name="Gellesch M."/>
            <person name="Goldberg J."/>
            <person name="Griggs A."/>
            <person name="Gujja S."/>
            <person name="Heilman E."/>
            <person name="Heiman D."/>
            <person name="Howarth C."/>
            <person name="Mehta T."/>
            <person name="Neiman D."/>
            <person name="Pearson M."/>
            <person name="Roberts A."/>
            <person name="Saif S."/>
            <person name="Shea T."/>
            <person name="Shenoy N."/>
            <person name="Sisk P."/>
            <person name="Stolte C."/>
            <person name="Sykes S."/>
            <person name="White J."/>
            <person name="Yandava C."/>
            <person name="Burger G."/>
            <person name="Gray M.W."/>
            <person name="Holland P.W.H."/>
            <person name="King N."/>
            <person name="Lang F.B.F."/>
            <person name="Roger A.J."/>
            <person name="Ruiz-Trillo I."/>
            <person name="Haas B."/>
            <person name="Nusbaum C."/>
            <person name="Birren B."/>
        </authorList>
    </citation>
    <scope>NUCLEOTIDE SEQUENCE [LARGE SCALE GENOMIC DNA]</scope>
    <source>
        <strain evidence="6 7">JP610</strain>
    </source>
</reference>
<evidence type="ECO:0000256" key="4">
    <source>
        <dbReference type="PROSITE-ProRule" id="PRU00782"/>
    </source>
</evidence>
<accession>A0A0L0EZ21</accession>
<evidence type="ECO:0000256" key="1">
    <source>
        <dbReference type="ARBA" id="ARBA00022741"/>
    </source>
</evidence>
<comment type="similarity">
    <text evidence="4">Belongs to the TRAFAC class myosin-kinesin ATPase superfamily. Myosin family.</text>
</comment>
<dbReference type="Proteomes" id="UP000054560">
    <property type="component" value="Unassembled WGS sequence"/>
</dbReference>
<sequence>MFLPQITRPNNFTIKHYAGDVLYDCQGFVEKNKDVLFKDLVLCMQSTDQDFILDLFPEDVA</sequence>
<feature type="non-terminal residue" evidence="6">
    <location>
        <position position="61"/>
    </location>
</feature>
<gene>
    <name evidence="6" type="ORF">SARC_17847</name>
</gene>
<dbReference type="EMBL" id="KQ254003">
    <property type="protein sequence ID" value="KNC69639.1"/>
    <property type="molecule type" value="Genomic_DNA"/>
</dbReference>
<dbReference type="SUPFAM" id="SSF52540">
    <property type="entry name" value="P-loop containing nucleoside triphosphate hydrolases"/>
    <property type="match status" value="1"/>
</dbReference>
<dbReference type="GO" id="GO:0007015">
    <property type="term" value="P:actin filament organization"/>
    <property type="evidence" value="ECO:0007669"/>
    <property type="project" value="TreeGrafter"/>
</dbReference>
<dbReference type="GO" id="GO:0005886">
    <property type="term" value="C:plasma membrane"/>
    <property type="evidence" value="ECO:0007669"/>
    <property type="project" value="TreeGrafter"/>
</dbReference>
<dbReference type="InterPro" id="IPR027417">
    <property type="entry name" value="P-loop_NTPase"/>
</dbReference>
<dbReference type="PANTHER" id="PTHR13140:SF729">
    <property type="entry name" value="UNCONVENTIONAL MYOSIN-IE"/>
    <property type="match status" value="1"/>
</dbReference>
<dbReference type="GO" id="GO:0005737">
    <property type="term" value="C:cytoplasm"/>
    <property type="evidence" value="ECO:0007669"/>
    <property type="project" value="TreeGrafter"/>
</dbReference>
<dbReference type="GO" id="GO:0051015">
    <property type="term" value="F:actin filament binding"/>
    <property type="evidence" value="ECO:0007669"/>
    <property type="project" value="TreeGrafter"/>
</dbReference>
<dbReference type="AlphaFoldDB" id="A0A0L0EZ21"/>
<keyword evidence="2" id="KW-0067">ATP-binding</keyword>
<dbReference type="GeneID" id="25918351"/>
<evidence type="ECO:0000313" key="6">
    <source>
        <dbReference type="EMBL" id="KNC69639.1"/>
    </source>
</evidence>
<dbReference type="PROSITE" id="PS51456">
    <property type="entry name" value="MYOSIN_MOTOR"/>
    <property type="match status" value="1"/>
</dbReference>
<dbReference type="eggNOG" id="KOG0162">
    <property type="taxonomic scope" value="Eukaryota"/>
</dbReference>
<keyword evidence="3 4" id="KW-0009">Actin-binding</keyword>
<evidence type="ECO:0000259" key="5">
    <source>
        <dbReference type="PROSITE" id="PS51456"/>
    </source>
</evidence>
<name>A0A0L0EZ21_9EUKA</name>
<dbReference type="GO" id="GO:0016459">
    <property type="term" value="C:myosin complex"/>
    <property type="evidence" value="ECO:0007669"/>
    <property type="project" value="UniProtKB-KW"/>
</dbReference>
<dbReference type="GO" id="GO:0000146">
    <property type="term" value="F:microfilament motor activity"/>
    <property type="evidence" value="ECO:0007669"/>
    <property type="project" value="TreeGrafter"/>
</dbReference>
<dbReference type="Gene3D" id="1.20.58.530">
    <property type="match status" value="1"/>
</dbReference>
<evidence type="ECO:0000313" key="7">
    <source>
        <dbReference type="Proteomes" id="UP000054560"/>
    </source>
</evidence>
<evidence type="ECO:0000256" key="3">
    <source>
        <dbReference type="ARBA" id="ARBA00023203"/>
    </source>
</evidence>
<dbReference type="RefSeq" id="XP_014143541.1">
    <property type="nucleotide sequence ID" value="XM_014288066.1"/>
</dbReference>
<dbReference type="OrthoDB" id="6108017at2759"/>
<dbReference type="STRING" id="667725.A0A0L0EZ21"/>
<keyword evidence="7" id="KW-1185">Reference proteome</keyword>
<dbReference type="GO" id="GO:0005524">
    <property type="term" value="F:ATP binding"/>
    <property type="evidence" value="ECO:0007669"/>
    <property type="project" value="UniProtKB-KW"/>
</dbReference>
<protein>
    <recommendedName>
        <fullName evidence="5">Myosin motor domain-containing protein</fullName>
    </recommendedName>
</protein>
<keyword evidence="4" id="KW-0518">Myosin</keyword>